<dbReference type="PANTHER" id="PTHR30329:SF20">
    <property type="entry name" value="EXPORTED PROTEIN"/>
    <property type="match status" value="1"/>
</dbReference>
<keyword evidence="4 9" id="KW-0812">Transmembrane</keyword>
<dbReference type="AlphaFoldDB" id="A0A8I2B562"/>
<evidence type="ECO:0000256" key="8">
    <source>
        <dbReference type="SAM" id="MobiDB-lite"/>
    </source>
</evidence>
<dbReference type="NCBIfam" id="NF006508">
    <property type="entry name" value="PRK08944.1"/>
    <property type="match status" value="1"/>
</dbReference>
<dbReference type="Pfam" id="PF13677">
    <property type="entry name" value="MotB_plug"/>
    <property type="match status" value="1"/>
</dbReference>
<evidence type="ECO:0000256" key="7">
    <source>
        <dbReference type="PROSITE-ProRule" id="PRU00473"/>
    </source>
</evidence>
<dbReference type="RefSeq" id="WP_207542034.1">
    <property type="nucleotide sequence ID" value="NZ_JAFNAA010000007.1"/>
</dbReference>
<dbReference type="InterPro" id="IPR006665">
    <property type="entry name" value="OmpA-like"/>
</dbReference>
<evidence type="ECO:0000313" key="12">
    <source>
        <dbReference type="Proteomes" id="UP000664658"/>
    </source>
</evidence>
<sequence length="306" mass="33532">MARARRKRRGDGGHENHERWLVSYADYMTLLFALFVVLYAFAMTKETTTRAMIQGLIDSFGQIGFIAKPRGSPVLDGGTGIIDHAVGTKELAQAAPSVIESLPRSLASSKVLESEQDAASDVIPMPTSSEAEDGRNQDQRGQLTEIEHQQLVKNLQTEFQQQIKDGSMQIESLGQQVIIRLNESASFAAESAYLQPKFEPLVLKIASILKDVPGQIKVTGHTDSTPPPSELFRSNWDLSAQRAASVALGMLDEKGMSPNRIVVQGVADTQPLVPNDTEQHRKKNRRVEIALTQGKPTVYSAAALKQ</sequence>
<comment type="caution">
    <text evidence="11">The sequence shown here is derived from an EMBL/GenBank/DDBJ whole genome shotgun (WGS) entry which is preliminary data.</text>
</comment>
<keyword evidence="3" id="KW-1003">Cell membrane</keyword>
<protein>
    <submittedName>
        <fullName evidence="11">OmpA family protein</fullName>
    </submittedName>
</protein>
<dbReference type="InterPro" id="IPR025713">
    <property type="entry name" value="MotB-like_N_dom"/>
</dbReference>
<dbReference type="Pfam" id="PF00691">
    <property type="entry name" value="OmpA"/>
    <property type="match status" value="1"/>
</dbReference>
<evidence type="ECO:0000313" key="11">
    <source>
        <dbReference type="EMBL" id="MBO1108268.1"/>
    </source>
</evidence>
<feature type="transmembrane region" description="Helical" evidence="9">
    <location>
        <begin position="21"/>
        <end position="42"/>
    </location>
</feature>
<evidence type="ECO:0000256" key="2">
    <source>
        <dbReference type="ARBA" id="ARBA00008914"/>
    </source>
</evidence>
<dbReference type="GO" id="GO:0005886">
    <property type="term" value="C:plasma membrane"/>
    <property type="evidence" value="ECO:0007669"/>
    <property type="project" value="UniProtKB-SubCell"/>
</dbReference>
<dbReference type="SUPFAM" id="SSF103088">
    <property type="entry name" value="OmpA-like"/>
    <property type="match status" value="1"/>
</dbReference>
<dbReference type="PROSITE" id="PS51123">
    <property type="entry name" value="OMPA_2"/>
    <property type="match status" value="1"/>
</dbReference>
<organism evidence="11 12">
    <name type="scientific">Plesiomonas shigelloides</name>
    <name type="common">Aeromonas shigelloides</name>
    <dbReference type="NCBI Taxonomy" id="703"/>
    <lineage>
        <taxon>Bacteria</taxon>
        <taxon>Pseudomonadati</taxon>
        <taxon>Pseudomonadota</taxon>
        <taxon>Gammaproteobacteria</taxon>
        <taxon>Enterobacterales</taxon>
        <taxon>Enterobacteriaceae</taxon>
        <taxon>Plesiomonas</taxon>
    </lineage>
</organism>
<evidence type="ECO:0000256" key="5">
    <source>
        <dbReference type="ARBA" id="ARBA00022989"/>
    </source>
</evidence>
<dbReference type="Gene3D" id="3.30.1330.60">
    <property type="entry name" value="OmpA-like domain"/>
    <property type="match status" value="1"/>
</dbReference>
<keyword evidence="6 7" id="KW-0472">Membrane</keyword>
<evidence type="ECO:0000256" key="9">
    <source>
        <dbReference type="SAM" id="Phobius"/>
    </source>
</evidence>
<comment type="similarity">
    <text evidence="2">Belongs to the MotB family.</text>
</comment>
<feature type="domain" description="OmpA-like" evidence="10">
    <location>
        <begin position="174"/>
        <end position="295"/>
    </location>
</feature>
<comment type="subcellular location">
    <subcellularLocation>
        <location evidence="1">Cell membrane</location>
        <topology evidence="1">Single-pass membrane protein</topology>
    </subcellularLocation>
</comment>
<evidence type="ECO:0000256" key="4">
    <source>
        <dbReference type="ARBA" id="ARBA00022692"/>
    </source>
</evidence>
<evidence type="ECO:0000256" key="3">
    <source>
        <dbReference type="ARBA" id="ARBA00022475"/>
    </source>
</evidence>
<gene>
    <name evidence="11" type="ORF">J2R62_08530</name>
</gene>
<dbReference type="PANTHER" id="PTHR30329">
    <property type="entry name" value="STATOR ELEMENT OF FLAGELLAR MOTOR COMPLEX"/>
    <property type="match status" value="1"/>
</dbReference>
<dbReference type="InterPro" id="IPR036737">
    <property type="entry name" value="OmpA-like_sf"/>
</dbReference>
<dbReference type="EMBL" id="JAFNAA010000007">
    <property type="protein sequence ID" value="MBO1108268.1"/>
    <property type="molecule type" value="Genomic_DNA"/>
</dbReference>
<reference evidence="11" key="1">
    <citation type="submission" date="2021-03" db="EMBL/GenBank/DDBJ databases">
        <title>Plesiomonas shigelloides zfcc0051, isolated from zebrafish feces.</title>
        <authorList>
            <person name="Vanderhoek Z."/>
            <person name="Gaulke C."/>
        </authorList>
    </citation>
    <scope>NUCLEOTIDE SEQUENCE</scope>
    <source>
        <strain evidence="11">Zfcc0051</strain>
    </source>
</reference>
<evidence type="ECO:0000256" key="6">
    <source>
        <dbReference type="ARBA" id="ARBA00023136"/>
    </source>
</evidence>
<dbReference type="CDD" id="cd07185">
    <property type="entry name" value="OmpA_C-like"/>
    <property type="match status" value="1"/>
</dbReference>
<keyword evidence="5 9" id="KW-1133">Transmembrane helix</keyword>
<proteinExistence type="inferred from homology"/>
<dbReference type="Proteomes" id="UP000664658">
    <property type="component" value="Unassembled WGS sequence"/>
</dbReference>
<evidence type="ECO:0000259" key="10">
    <source>
        <dbReference type="PROSITE" id="PS51123"/>
    </source>
</evidence>
<dbReference type="InterPro" id="IPR050330">
    <property type="entry name" value="Bact_OuterMem_StrucFunc"/>
</dbReference>
<accession>A0A8I2B562</accession>
<name>A0A8I2B562_PLESH</name>
<evidence type="ECO:0000256" key="1">
    <source>
        <dbReference type="ARBA" id="ARBA00004162"/>
    </source>
</evidence>
<feature type="region of interest" description="Disordered" evidence="8">
    <location>
        <begin position="115"/>
        <end position="140"/>
    </location>
</feature>